<protein>
    <submittedName>
        <fullName evidence="1">Uncharacterized protein</fullName>
    </submittedName>
</protein>
<accession>A0ACC4B497</accession>
<organism evidence="1 2">
    <name type="scientific">Populus alba</name>
    <name type="common">White poplar</name>
    <dbReference type="NCBI Taxonomy" id="43335"/>
    <lineage>
        <taxon>Eukaryota</taxon>
        <taxon>Viridiplantae</taxon>
        <taxon>Streptophyta</taxon>
        <taxon>Embryophyta</taxon>
        <taxon>Tracheophyta</taxon>
        <taxon>Spermatophyta</taxon>
        <taxon>Magnoliopsida</taxon>
        <taxon>eudicotyledons</taxon>
        <taxon>Gunneridae</taxon>
        <taxon>Pentapetalae</taxon>
        <taxon>rosids</taxon>
        <taxon>fabids</taxon>
        <taxon>Malpighiales</taxon>
        <taxon>Salicaceae</taxon>
        <taxon>Saliceae</taxon>
        <taxon>Populus</taxon>
    </lineage>
</organism>
<dbReference type="Proteomes" id="UP000309997">
    <property type="component" value="Unassembled WGS sequence"/>
</dbReference>
<evidence type="ECO:0000313" key="2">
    <source>
        <dbReference type="Proteomes" id="UP000309997"/>
    </source>
</evidence>
<comment type="caution">
    <text evidence="1">The sequence shown here is derived from an EMBL/GenBank/DDBJ whole genome shotgun (WGS) entry which is preliminary data.</text>
</comment>
<gene>
    <name evidence="1" type="ORF">D5086_027161</name>
</gene>
<reference evidence="1 2" key="1">
    <citation type="journal article" date="2024" name="Plant Biotechnol. J.">
        <title>Genome and CRISPR/Cas9 system of a widespread forest tree (Populus alba) in the world.</title>
        <authorList>
            <person name="Liu Y.J."/>
            <person name="Jiang P.F."/>
            <person name="Han X.M."/>
            <person name="Li X.Y."/>
            <person name="Wang H.M."/>
            <person name="Wang Y.J."/>
            <person name="Wang X.X."/>
            <person name="Zeng Q.Y."/>
        </authorList>
    </citation>
    <scope>NUCLEOTIDE SEQUENCE [LARGE SCALE GENOMIC DNA]</scope>
    <source>
        <strain evidence="2">cv. PAL-ZL1</strain>
    </source>
</reference>
<sequence length="316" mass="33378">MAKNKRTTHRTTVQNQQQLQVELHNNSVLALAAPPLPPSPPPLTPSPKAVAGGSSPDKFLFFAEEGAVPQSIVSSPSTPDHVIVEDCFEEEDFEDDEVDYSASGDNPSFFHSPLPPSTRHNVDINPNSASRVSPISESGHSVIPEPSPTKRRSSSVPPLQHISPGHDGVDHNIPNVISSPTEAPHSGAPQSPAPVEKWRDLFATNHSTTTVASGEWEIVKSKKARKTSNIPVRGTLAADHVSTIQLSSKAPAAVSSGDTCNPIIVHEKEPAGAATSRIDPNVVSVGIVNNRGQRRSSSCATGNGSGGRVLPSFTII</sequence>
<dbReference type="EMBL" id="RCHU02000014">
    <property type="protein sequence ID" value="KAL3573257.1"/>
    <property type="molecule type" value="Genomic_DNA"/>
</dbReference>
<evidence type="ECO:0000313" key="1">
    <source>
        <dbReference type="EMBL" id="KAL3573257.1"/>
    </source>
</evidence>
<name>A0ACC4B497_POPAL</name>
<keyword evidence="2" id="KW-1185">Reference proteome</keyword>
<proteinExistence type="predicted"/>